<keyword evidence="2" id="KW-1185">Reference proteome</keyword>
<dbReference type="EMBL" id="PXVC01000003">
    <property type="protein sequence ID" value="PSI02687.1"/>
    <property type="molecule type" value="Genomic_DNA"/>
</dbReference>
<gene>
    <name evidence="1" type="ORF">C7K08_01310</name>
</gene>
<sequence length="62" mass="6549">MNLNVVNLRFADPHGPESCAEVGLKLNNAPIGPKATSTCRQGKGGIRIVEPYGWPPLTPPAP</sequence>
<reference evidence="2" key="1">
    <citation type="submission" date="2018-03" db="EMBL/GenBank/DDBJ databases">
        <title>Ecological and genomic features of two cosmopolitan and abundant freshwater picocyanobacteria.</title>
        <authorList>
            <person name="Cabello-Yeves P.J."/>
            <person name="Picazo A."/>
            <person name="Camacho A."/>
            <person name="Callieri C."/>
            <person name="Rosselli R."/>
            <person name="Roda-Garcia J."/>
            <person name="Coutinho F.H."/>
            <person name="Rodriguez-Valera F."/>
        </authorList>
    </citation>
    <scope>NUCLEOTIDE SEQUENCE [LARGE SCALE GENOMIC DNA]</scope>
    <source>
        <strain evidence="2">Tous</strain>
    </source>
</reference>
<comment type="caution">
    <text evidence="1">The sequence shown here is derived from an EMBL/GenBank/DDBJ whole genome shotgun (WGS) entry which is preliminary data.</text>
</comment>
<dbReference type="Proteomes" id="UP000240206">
    <property type="component" value="Unassembled WGS sequence"/>
</dbReference>
<name>A0A2P7EHP7_9SYNE</name>
<dbReference type="AlphaFoldDB" id="A0A2P7EHP7"/>
<proteinExistence type="predicted"/>
<accession>A0A2P7EHP7</accession>
<protein>
    <submittedName>
        <fullName evidence="1">Uncharacterized protein</fullName>
    </submittedName>
</protein>
<organism evidence="1 2">
    <name type="scientific">Synechococcus lacustris str. Tous</name>
    <dbReference type="NCBI Taxonomy" id="1910958"/>
    <lineage>
        <taxon>Bacteria</taxon>
        <taxon>Bacillati</taxon>
        <taxon>Cyanobacteriota</taxon>
        <taxon>Cyanophyceae</taxon>
        <taxon>Synechococcales</taxon>
        <taxon>Synechococcaceae</taxon>
        <taxon>Synechococcus</taxon>
    </lineage>
</organism>
<evidence type="ECO:0000313" key="2">
    <source>
        <dbReference type="Proteomes" id="UP000240206"/>
    </source>
</evidence>
<dbReference type="STRING" id="1910958.BTM30_01300"/>
<evidence type="ECO:0000313" key="1">
    <source>
        <dbReference type="EMBL" id="PSI02687.1"/>
    </source>
</evidence>